<name>A0A0E9XRV0_ANGAN</name>
<dbReference type="EMBL" id="GBXM01003992">
    <property type="protein sequence ID" value="JAI04586.1"/>
    <property type="molecule type" value="Transcribed_RNA"/>
</dbReference>
<reference evidence="2" key="1">
    <citation type="submission" date="2014-11" db="EMBL/GenBank/DDBJ databases">
        <authorList>
            <person name="Amaro Gonzalez C."/>
        </authorList>
    </citation>
    <scope>NUCLEOTIDE SEQUENCE</scope>
</reference>
<dbReference type="AlphaFoldDB" id="A0A0E9XRV0"/>
<evidence type="ECO:0000313" key="2">
    <source>
        <dbReference type="EMBL" id="JAI04586.1"/>
    </source>
</evidence>
<keyword evidence="1" id="KW-1133">Transmembrane helix</keyword>
<feature type="transmembrane region" description="Helical" evidence="1">
    <location>
        <begin position="38"/>
        <end position="57"/>
    </location>
</feature>
<organism evidence="2">
    <name type="scientific">Anguilla anguilla</name>
    <name type="common">European freshwater eel</name>
    <name type="synonym">Muraena anguilla</name>
    <dbReference type="NCBI Taxonomy" id="7936"/>
    <lineage>
        <taxon>Eukaryota</taxon>
        <taxon>Metazoa</taxon>
        <taxon>Chordata</taxon>
        <taxon>Craniata</taxon>
        <taxon>Vertebrata</taxon>
        <taxon>Euteleostomi</taxon>
        <taxon>Actinopterygii</taxon>
        <taxon>Neopterygii</taxon>
        <taxon>Teleostei</taxon>
        <taxon>Anguilliformes</taxon>
        <taxon>Anguillidae</taxon>
        <taxon>Anguilla</taxon>
    </lineage>
</organism>
<protein>
    <submittedName>
        <fullName evidence="2">Uncharacterized protein</fullName>
    </submittedName>
</protein>
<proteinExistence type="predicted"/>
<sequence length="68" mass="7969">MDPSDITLCISFLDLDYKPSVYLIYKSRKTLQTMHMCSLYYCIMPYVIITWIACTMVKQKGIFIFTAP</sequence>
<accession>A0A0E9XRV0</accession>
<reference evidence="2" key="2">
    <citation type="journal article" date="2015" name="Fish Shellfish Immunol.">
        <title>Early steps in the European eel (Anguilla anguilla)-Vibrio vulnificus interaction in the gills: Role of the RtxA13 toxin.</title>
        <authorList>
            <person name="Callol A."/>
            <person name="Pajuelo D."/>
            <person name="Ebbesson L."/>
            <person name="Teles M."/>
            <person name="MacKenzie S."/>
            <person name="Amaro C."/>
        </authorList>
    </citation>
    <scope>NUCLEOTIDE SEQUENCE</scope>
</reference>
<keyword evidence="1" id="KW-0472">Membrane</keyword>
<keyword evidence="1" id="KW-0812">Transmembrane</keyword>
<evidence type="ECO:0000256" key="1">
    <source>
        <dbReference type="SAM" id="Phobius"/>
    </source>
</evidence>